<reference evidence="1 2" key="1">
    <citation type="journal article" date="2010" name="Nature">
        <title>Perigord black truffle genome uncovers evolutionary origins and mechanisms of symbiosis.</title>
        <authorList>
            <person name="Martin F."/>
            <person name="Kohler A."/>
            <person name="Murat C."/>
            <person name="Balestrini R."/>
            <person name="Coutinho P.M."/>
            <person name="Jaillon O."/>
            <person name="Montanini B."/>
            <person name="Morin E."/>
            <person name="Noel B."/>
            <person name="Percudani R."/>
            <person name="Porcel B."/>
            <person name="Rubini A."/>
            <person name="Amicucci A."/>
            <person name="Amselem J."/>
            <person name="Anthouard V."/>
            <person name="Arcioni S."/>
            <person name="Artiguenave F."/>
            <person name="Aury J.M."/>
            <person name="Ballario P."/>
            <person name="Bolchi A."/>
            <person name="Brenna A."/>
            <person name="Brun A."/>
            <person name="Buee M."/>
            <person name="Cantarel B."/>
            <person name="Chevalier G."/>
            <person name="Couloux A."/>
            <person name="Da Silva C."/>
            <person name="Denoeud F."/>
            <person name="Duplessis S."/>
            <person name="Ghignone S."/>
            <person name="Hilselberger B."/>
            <person name="Iotti M."/>
            <person name="Marcais B."/>
            <person name="Mello A."/>
            <person name="Miranda M."/>
            <person name="Pacioni G."/>
            <person name="Quesneville H."/>
            <person name="Riccioni C."/>
            <person name="Ruotolo R."/>
            <person name="Splivallo R."/>
            <person name="Stocchi V."/>
            <person name="Tisserant E."/>
            <person name="Viscomi A.R."/>
            <person name="Zambonelli A."/>
            <person name="Zampieri E."/>
            <person name="Henrissat B."/>
            <person name="Lebrun M.H."/>
            <person name="Paolocci F."/>
            <person name="Bonfante P."/>
            <person name="Ottonello S."/>
            <person name="Wincker P."/>
        </authorList>
    </citation>
    <scope>NUCLEOTIDE SEQUENCE [LARGE SCALE GENOMIC DNA]</scope>
    <source>
        <strain evidence="1 2">Mel28</strain>
    </source>
</reference>
<evidence type="ECO:0000313" key="1">
    <source>
        <dbReference type="EMBL" id="CAZ81588.1"/>
    </source>
</evidence>
<name>D5GAP5_TUBMM</name>
<dbReference type="GeneID" id="9187755"/>
<protein>
    <submittedName>
        <fullName evidence="1">(Perigord truffle) hypothetical protein</fullName>
    </submittedName>
</protein>
<dbReference type="Proteomes" id="UP000006911">
    <property type="component" value="Unassembled WGS sequence"/>
</dbReference>
<dbReference type="InParanoid" id="D5GAP5"/>
<keyword evidence="2" id="KW-1185">Reference proteome</keyword>
<evidence type="ECO:0000313" key="2">
    <source>
        <dbReference type="Proteomes" id="UP000006911"/>
    </source>
</evidence>
<accession>D5GAP5</accession>
<dbReference type="HOGENOM" id="CLU_3392565_0_0_1"/>
<sequence length="32" mass="3752">MDFITDLPPSQNCDSILKSFDSMPVKWEYKTD</sequence>
<dbReference type="KEGG" id="tml:GSTUM_00003717001"/>
<dbReference type="AlphaFoldDB" id="D5GAP5"/>
<gene>
    <name evidence="1" type="ORF">GSTUM_00003717001</name>
</gene>
<dbReference type="RefSeq" id="XP_002837397.1">
    <property type="nucleotide sequence ID" value="XM_002837351.1"/>
</dbReference>
<organism evidence="1 2">
    <name type="scientific">Tuber melanosporum (strain Mel28)</name>
    <name type="common">Perigord black truffle</name>
    <dbReference type="NCBI Taxonomy" id="656061"/>
    <lineage>
        <taxon>Eukaryota</taxon>
        <taxon>Fungi</taxon>
        <taxon>Dikarya</taxon>
        <taxon>Ascomycota</taxon>
        <taxon>Pezizomycotina</taxon>
        <taxon>Pezizomycetes</taxon>
        <taxon>Pezizales</taxon>
        <taxon>Tuberaceae</taxon>
        <taxon>Tuber</taxon>
    </lineage>
</organism>
<dbReference type="EMBL" id="FN430083">
    <property type="protein sequence ID" value="CAZ81588.1"/>
    <property type="molecule type" value="Genomic_DNA"/>
</dbReference>
<proteinExistence type="predicted"/>